<dbReference type="InterPro" id="IPR001752">
    <property type="entry name" value="Kinesin_motor_dom"/>
</dbReference>
<dbReference type="PRINTS" id="PR00380">
    <property type="entry name" value="KINESINHEAVY"/>
</dbReference>
<feature type="binding site" evidence="12">
    <location>
        <begin position="108"/>
        <end position="115"/>
    </location>
    <ligand>
        <name>ATP</name>
        <dbReference type="ChEBI" id="CHEBI:30616"/>
    </ligand>
</feature>
<dbReference type="EMBL" id="MU251249">
    <property type="protein sequence ID" value="KAG9256080.1"/>
    <property type="molecule type" value="Genomic_DNA"/>
</dbReference>
<accession>A0A9P8CRE4</accession>
<feature type="domain" description="Kinesin motor" evidence="15">
    <location>
        <begin position="22"/>
        <end position="360"/>
    </location>
</feature>
<dbReference type="SUPFAM" id="SSF52540">
    <property type="entry name" value="P-loop containing nucleoside triphosphate hydrolases"/>
    <property type="match status" value="1"/>
</dbReference>
<keyword evidence="3" id="KW-0132">Cell division</keyword>
<evidence type="ECO:0000256" key="9">
    <source>
        <dbReference type="ARBA" id="ARBA00023175"/>
    </source>
</evidence>
<reference evidence="16" key="1">
    <citation type="journal article" date="2021" name="IMA Fungus">
        <title>Genomic characterization of three marine fungi, including Emericellopsis atlantica sp. nov. with signatures of a generalist lifestyle and marine biomass degradation.</title>
        <authorList>
            <person name="Hagestad O.C."/>
            <person name="Hou L."/>
            <person name="Andersen J.H."/>
            <person name="Hansen E.H."/>
            <person name="Altermark B."/>
            <person name="Li C."/>
            <person name="Kuhnert E."/>
            <person name="Cox R.J."/>
            <person name="Crous P.W."/>
            <person name="Spatafora J.W."/>
            <person name="Lail K."/>
            <person name="Amirebrahimi M."/>
            <person name="Lipzen A."/>
            <person name="Pangilinan J."/>
            <person name="Andreopoulos W."/>
            <person name="Hayes R.D."/>
            <person name="Ng V."/>
            <person name="Grigoriev I.V."/>
            <person name="Jackson S.A."/>
            <person name="Sutton T.D.S."/>
            <person name="Dobson A.D.W."/>
            <person name="Rama T."/>
        </authorList>
    </citation>
    <scope>NUCLEOTIDE SEQUENCE</scope>
    <source>
        <strain evidence="16">TS7</strain>
    </source>
</reference>
<keyword evidence="11" id="KW-0131">Cell cycle</keyword>
<dbReference type="GO" id="GO:0072686">
    <property type="term" value="C:mitotic spindle"/>
    <property type="evidence" value="ECO:0007669"/>
    <property type="project" value="TreeGrafter"/>
</dbReference>
<keyword evidence="5 12" id="KW-0547">Nucleotide-binding</keyword>
<evidence type="ECO:0000256" key="13">
    <source>
        <dbReference type="SAM" id="Coils"/>
    </source>
</evidence>
<dbReference type="FunFam" id="3.40.850.10:FF:000051">
    <property type="entry name" value="Kinesin-like protein bimC"/>
    <property type="match status" value="1"/>
</dbReference>
<proteinExistence type="inferred from homology"/>
<dbReference type="RefSeq" id="XP_046120004.1">
    <property type="nucleotide sequence ID" value="XM_046261073.1"/>
</dbReference>
<evidence type="ECO:0000256" key="11">
    <source>
        <dbReference type="ARBA" id="ARBA00023306"/>
    </source>
</evidence>
<keyword evidence="9 12" id="KW-0505">Motor protein</keyword>
<evidence type="ECO:0000313" key="16">
    <source>
        <dbReference type="EMBL" id="KAG9256080.1"/>
    </source>
</evidence>
<dbReference type="Pfam" id="PF00225">
    <property type="entry name" value="Kinesin"/>
    <property type="match status" value="1"/>
</dbReference>
<dbReference type="SMART" id="SM00129">
    <property type="entry name" value="KISc"/>
    <property type="match status" value="1"/>
</dbReference>
<dbReference type="GO" id="GO:0005524">
    <property type="term" value="F:ATP binding"/>
    <property type="evidence" value="ECO:0007669"/>
    <property type="project" value="UniProtKB-UniRule"/>
</dbReference>
<evidence type="ECO:0000256" key="10">
    <source>
        <dbReference type="ARBA" id="ARBA00023212"/>
    </source>
</evidence>
<feature type="compositionally biased region" description="Basic residues" evidence="14">
    <location>
        <begin position="1055"/>
        <end position="1064"/>
    </location>
</feature>
<evidence type="ECO:0000256" key="12">
    <source>
        <dbReference type="PROSITE-ProRule" id="PRU00283"/>
    </source>
</evidence>
<organism evidence="16 17">
    <name type="scientific">Emericellopsis atlantica</name>
    <dbReference type="NCBI Taxonomy" id="2614577"/>
    <lineage>
        <taxon>Eukaryota</taxon>
        <taxon>Fungi</taxon>
        <taxon>Dikarya</taxon>
        <taxon>Ascomycota</taxon>
        <taxon>Pezizomycotina</taxon>
        <taxon>Sordariomycetes</taxon>
        <taxon>Hypocreomycetidae</taxon>
        <taxon>Hypocreales</taxon>
        <taxon>Bionectriaceae</taxon>
        <taxon>Emericellopsis</taxon>
    </lineage>
</organism>
<dbReference type="InterPro" id="IPR019821">
    <property type="entry name" value="Kinesin_motor_CS"/>
</dbReference>
<dbReference type="GO" id="GO:0051301">
    <property type="term" value="P:cell division"/>
    <property type="evidence" value="ECO:0007669"/>
    <property type="project" value="UniProtKB-KW"/>
</dbReference>
<evidence type="ECO:0000256" key="8">
    <source>
        <dbReference type="ARBA" id="ARBA00023054"/>
    </source>
</evidence>
<evidence type="ECO:0000256" key="2">
    <source>
        <dbReference type="ARBA" id="ARBA00022490"/>
    </source>
</evidence>
<evidence type="ECO:0000256" key="6">
    <source>
        <dbReference type="ARBA" id="ARBA00022776"/>
    </source>
</evidence>
<feature type="region of interest" description="Disordered" evidence="14">
    <location>
        <begin position="963"/>
        <end position="1064"/>
    </location>
</feature>
<keyword evidence="6" id="KW-0498">Mitosis</keyword>
<evidence type="ECO:0000256" key="7">
    <source>
        <dbReference type="ARBA" id="ARBA00022840"/>
    </source>
</evidence>
<dbReference type="Gene3D" id="3.40.850.10">
    <property type="entry name" value="Kinesin motor domain"/>
    <property type="match status" value="1"/>
</dbReference>
<comment type="similarity">
    <text evidence="12">Belongs to the TRAFAC class myosin-kinesin ATPase superfamily. Kinesin family.</text>
</comment>
<feature type="coiled-coil region" evidence="13">
    <location>
        <begin position="714"/>
        <end position="764"/>
    </location>
</feature>
<keyword evidence="2" id="KW-0963">Cytoplasm</keyword>
<dbReference type="GO" id="GO:0008017">
    <property type="term" value="F:microtubule binding"/>
    <property type="evidence" value="ECO:0007669"/>
    <property type="project" value="InterPro"/>
</dbReference>
<keyword evidence="7 12" id="KW-0067">ATP-binding</keyword>
<evidence type="ECO:0000256" key="1">
    <source>
        <dbReference type="ARBA" id="ARBA00004245"/>
    </source>
</evidence>
<keyword evidence="4" id="KW-0493">Microtubule</keyword>
<evidence type="ECO:0000259" key="15">
    <source>
        <dbReference type="PROSITE" id="PS50067"/>
    </source>
</evidence>
<feature type="compositionally biased region" description="Basic and acidic residues" evidence="14">
    <location>
        <begin position="992"/>
        <end position="1008"/>
    </location>
</feature>
<dbReference type="GO" id="GO:0005634">
    <property type="term" value="C:nucleus"/>
    <property type="evidence" value="ECO:0007669"/>
    <property type="project" value="TreeGrafter"/>
</dbReference>
<comment type="caution">
    <text evidence="16">The sequence shown here is derived from an EMBL/GenBank/DDBJ whole genome shotgun (WGS) entry which is preliminary data.</text>
</comment>
<feature type="compositionally biased region" description="Low complexity" evidence="14">
    <location>
        <begin position="966"/>
        <end position="975"/>
    </location>
</feature>
<dbReference type="GO" id="GO:0000073">
    <property type="term" value="P:initial mitotic spindle pole body separation"/>
    <property type="evidence" value="ECO:0007669"/>
    <property type="project" value="UniProtKB-ARBA"/>
</dbReference>
<keyword evidence="17" id="KW-1185">Reference proteome</keyword>
<dbReference type="InterPro" id="IPR047149">
    <property type="entry name" value="KIF11-like"/>
</dbReference>
<dbReference type="AlphaFoldDB" id="A0A9P8CRE4"/>
<keyword evidence="10" id="KW-0206">Cytoskeleton</keyword>
<dbReference type="GO" id="GO:0008574">
    <property type="term" value="F:plus-end-directed microtubule motor activity"/>
    <property type="evidence" value="ECO:0007669"/>
    <property type="project" value="TreeGrafter"/>
</dbReference>
<dbReference type="PROSITE" id="PS50067">
    <property type="entry name" value="KINESIN_MOTOR_2"/>
    <property type="match status" value="1"/>
</dbReference>
<dbReference type="GeneID" id="70291976"/>
<dbReference type="PANTHER" id="PTHR47970:SF12">
    <property type="entry name" value="KINESIN FAMILY MEMBER 11"/>
    <property type="match status" value="1"/>
</dbReference>
<evidence type="ECO:0000256" key="14">
    <source>
        <dbReference type="SAM" id="MobiDB-lite"/>
    </source>
</evidence>
<dbReference type="GO" id="GO:0005876">
    <property type="term" value="C:spindle microtubule"/>
    <property type="evidence" value="ECO:0007669"/>
    <property type="project" value="TreeGrafter"/>
</dbReference>
<protein>
    <submittedName>
        <fullName evidence="16">Kinesin motor domain-containing protein</fullName>
    </submittedName>
</protein>
<gene>
    <name evidence="16" type="ORF">F5Z01DRAFT_619186</name>
</gene>
<dbReference type="InterPro" id="IPR036961">
    <property type="entry name" value="Kinesin_motor_dom_sf"/>
</dbReference>
<evidence type="ECO:0000256" key="3">
    <source>
        <dbReference type="ARBA" id="ARBA00022618"/>
    </source>
</evidence>
<feature type="compositionally biased region" description="Acidic residues" evidence="14">
    <location>
        <begin position="976"/>
        <end position="991"/>
    </location>
</feature>
<dbReference type="GO" id="GO:0007018">
    <property type="term" value="P:microtubule-based movement"/>
    <property type="evidence" value="ECO:0007669"/>
    <property type="project" value="InterPro"/>
</dbReference>
<dbReference type="PROSITE" id="PS00411">
    <property type="entry name" value="KINESIN_MOTOR_1"/>
    <property type="match status" value="1"/>
</dbReference>
<feature type="compositionally biased region" description="Acidic residues" evidence="14">
    <location>
        <begin position="1009"/>
        <end position="1018"/>
    </location>
</feature>
<comment type="subcellular location">
    <subcellularLocation>
        <location evidence="1">Cytoplasm</location>
        <location evidence="1">Cytoskeleton</location>
    </subcellularLocation>
</comment>
<dbReference type="OrthoDB" id="3176171at2759"/>
<evidence type="ECO:0000313" key="17">
    <source>
        <dbReference type="Proteomes" id="UP000887229"/>
    </source>
</evidence>
<keyword evidence="8 13" id="KW-0175">Coiled coil</keyword>
<evidence type="ECO:0000256" key="5">
    <source>
        <dbReference type="ARBA" id="ARBA00022741"/>
    </source>
</evidence>
<dbReference type="InterPro" id="IPR027417">
    <property type="entry name" value="P-loop_NTPase"/>
</dbReference>
<name>A0A9P8CRE4_9HYPO</name>
<dbReference type="PANTHER" id="PTHR47970">
    <property type="entry name" value="KINESIN-LIKE PROTEIN KIF11"/>
    <property type="match status" value="1"/>
</dbReference>
<sequence length="1064" mass="118438">MNAPKKRKQREFESDATDQQTFIRAVVRCRARNERERRENDNVVVSTQNALGDTVQLSLGSHSLSGKSYQFDRVFSTAADQVMVFEDTVKPMLDEMLAGFNCTIFAYGQTGTGKTYTMSGDMQTTAGMLSDDAGIIPRVLQRLFDKLESTEKCIKVSFIELYNEELSDLVSVDDANKLKIYDNTTQKQHGATIVQGLEEKHIQNAAQGIKVLQDGSLKRHVAATKSNNHSSRSHTIFTITAYMRRTGGNGGEEFIQCGKLNLVDLAGSENIQRSGAENKHAAEAGLINKSLLTLGRVINALVDRNPRSHIPYRESKLTRLLQDSLGGQTKTCIIATISPTKSSLEETMSTLDYTFRAKNIRNQPQVNRFINKEMFLQDLANELERLKAELVCHRQRSGVYLSNESYEEVIATSESRRIELAEHSAKIQTLEGNLHNKAHELLNLSTSLSSLQKDHTSLTAQLGDAEDAVRQTENVLASTRETLAEESRLRKAHQSTEAALTGVGKKLISTLSSAVGDVDGLHAKGERTVALHAQNRAAWQELQQIARTKTREAEQDVVALQDVQAHHASTVQDRLQHVTELQSAEVKSTRALLDLNLSLLNASREGILDRNSKDTMDEALKQIKTQGQLAKQTLEQGSLSMSAAAQKGIGSLVLEMDATQVRMQKSCHDVQASITSSFEELMEHSSSQRREARHHRQQMRDSVTVELERNTAMLERMDQLMADERQQRDLEKQELMSQIAGLLSAQSERQDARLKQKLATLKNDIQTSSTAIGQSVSQYDGAMEIWDAEESQSSERLQRCQETLNTGMQESIDIWSSHITAARTAAERLATEMEDLTEQHVAGLDAHMQPSEDAVHRALHENSRHHDAIVKSVQEVCRQVETSHQTLSERGDAMLETMQALSIEVAAITQDAKEGATKRADALNASLLALREAFVRTEFKEYRPTGNTPRKVVYRYETELPRTASHKSSVAVSSDSSDDDPTDSEAAAEIEESSKVEDESVEEQRAEDAVDDSLEEQQESSIPILQELDANVRRNACADTTIPVMKRIASSTHLSRPRAKQARR</sequence>
<evidence type="ECO:0000256" key="4">
    <source>
        <dbReference type="ARBA" id="ARBA00022701"/>
    </source>
</evidence>
<dbReference type="Proteomes" id="UP000887229">
    <property type="component" value="Unassembled WGS sequence"/>
</dbReference>